<protein>
    <submittedName>
        <fullName evidence="2">Uncharacterized protein</fullName>
    </submittedName>
</protein>
<accession>A0A3M6UCY3</accession>
<keyword evidence="1" id="KW-0472">Membrane</keyword>
<gene>
    <name evidence="2" type="ORF">pdam_00012634</name>
</gene>
<dbReference type="EMBL" id="RCHS01001791">
    <property type="protein sequence ID" value="RMX51429.1"/>
    <property type="molecule type" value="Genomic_DNA"/>
</dbReference>
<keyword evidence="3" id="KW-1185">Reference proteome</keyword>
<comment type="caution">
    <text evidence="2">The sequence shown here is derived from an EMBL/GenBank/DDBJ whole genome shotgun (WGS) entry which is preliminary data.</text>
</comment>
<name>A0A3M6UCY3_POCDA</name>
<proteinExistence type="predicted"/>
<keyword evidence="1" id="KW-0812">Transmembrane</keyword>
<reference evidence="2 3" key="1">
    <citation type="journal article" date="2018" name="Sci. Rep.">
        <title>Comparative analysis of the Pocillopora damicornis genome highlights role of immune system in coral evolution.</title>
        <authorList>
            <person name="Cunning R."/>
            <person name="Bay R.A."/>
            <person name="Gillette P."/>
            <person name="Baker A.C."/>
            <person name="Traylor-Knowles N."/>
        </authorList>
    </citation>
    <scope>NUCLEOTIDE SEQUENCE [LARGE SCALE GENOMIC DNA]</scope>
    <source>
        <strain evidence="2">RSMAS</strain>
        <tissue evidence="2">Whole animal</tissue>
    </source>
</reference>
<evidence type="ECO:0000313" key="3">
    <source>
        <dbReference type="Proteomes" id="UP000275408"/>
    </source>
</evidence>
<organism evidence="2 3">
    <name type="scientific">Pocillopora damicornis</name>
    <name type="common">Cauliflower coral</name>
    <name type="synonym">Millepora damicornis</name>
    <dbReference type="NCBI Taxonomy" id="46731"/>
    <lineage>
        <taxon>Eukaryota</taxon>
        <taxon>Metazoa</taxon>
        <taxon>Cnidaria</taxon>
        <taxon>Anthozoa</taxon>
        <taxon>Hexacorallia</taxon>
        <taxon>Scleractinia</taxon>
        <taxon>Astrocoeniina</taxon>
        <taxon>Pocilloporidae</taxon>
        <taxon>Pocillopora</taxon>
    </lineage>
</organism>
<evidence type="ECO:0000313" key="2">
    <source>
        <dbReference type="EMBL" id="RMX51429.1"/>
    </source>
</evidence>
<sequence length="125" mass="14118">MVAIVMLTKRLALTLAIVSIAFPTSGLSFITVAFFLFTKWKEAYKGWEISPVRKSVTANPLRIEWNDVLRKILAKINAFPTTAGAYRRAITTAIEKMSSLPGESRFRSLKSSKEFREVEFCLVNI</sequence>
<dbReference type="Proteomes" id="UP000275408">
    <property type="component" value="Unassembled WGS sequence"/>
</dbReference>
<dbReference type="AlphaFoldDB" id="A0A3M6UCY3"/>
<feature type="transmembrane region" description="Helical" evidence="1">
    <location>
        <begin position="12"/>
        <end position="37"/>
    </location>
</feature>
<keyword evidence="1" id="KW-1133">Transmembrane helix</keyword>
<evidence type="ECO:0000256" key="1">
    <source>
        <dbReference type="SAM" id="Phobius"/>
    </source>
</evidence>